<dbReference type="FunFam" id="1.10.630.10:FF:000022">
    <property type="entry name" value="Taxadiene 5-alpha hydroxylase"/>
    <property type="match status" value="1"/>
</dbReference>
<gene>
    <name evidence="10" type="ORF">SELMODRAFT_114324</name>
</gene>
<comment type="cofactor">
    <cofactor evidence="7">
        <name>heme</name>
        <dbReference type="ChEBI" id="CHEBI:30413"/>
    </cofactor>
</comment>
<accession>D8SD80</accession>
<dbReference type="Gene3D" id="1.10.630.10">
    <property type="entry name" value="Cytochrome P450"/>
    <property type="match status" value="1"/>
</dbReference>
<organism evidence="11">
    <name type="scientific">Selaginella moellendorffii</name>
    <name type="common">Spikemoss</name>
    <dbReference type="NCBI Taxonomy" id="88036"/>
    <lineage>
        <taxon>Eukaryota</taxon>
        <taxon>Viridiplantae</taxon>
        <taxon>Streptophyta</taxon>
        <taxon>Embryophyta</taxon>
        <taxon>Tracheophyta</taxon>
        <taxon>Lycopodiopsida</taxon>
        <taxon>Selaginellales</taxon>
        <taxon>Selaginellaceae</taxon>
        <taxon>Selaginella</taxon>
    </lineage>
</organism>
<dbReference type="GO" id="GO:0005506">
    <property type="term" value="F:iron ion binding"/>
    <property type="evidence" value="ECO:0007669"/>
    <property type="project" value="InterPro"/>
</dbReference>
<evidence type="ECO:0000256" key="1">
    <source>
        <dbReference type="ARBA" id="ARBA00010617"/>
    </source>
</evidence>
<keyword evidence="11" id="KW-1185">Reference proteome</keyword>
<dbReference type="OMA" id="PIMGAFR"/>
<evidence type="ECO:0000256" key="9">
    <source>
        <dbReference type="SAM" id="SignalP"/>
    </source>
</evidence>
<dbReference type="FunCoup" id="D8SD80">
    <property type="interactions" value="156"/>
</dbReference>
<dbReference type="Pfam" id="PF00067">
    <property type="entry name" value="p450"/>
    <property type="match status" value="1"/>
</dbReference>
<name>D8SD80_SELML</name>
<dbReference type="EMBL" id="GL377613">
    <property type="protein sequence ID" value="EFJ17466.1"/>
    <property type="molecule type" value="Genomic_DNA"/>
</dbReference>
<feature type="signal peptide" evidence="9">
    <location>
        <begin position="1"/>
        <end position="21"/>
    </location>
</feature>
<dbReference type="InterPro" id="IPR002401">
    <property type="entry name" value="Cyt_P450_E_grp-I"/>
</dbReference>
<keyword evidence="2 7" id="KW-0349">Heme</keyword>
<keyword evidence="4 8" id="KW-0560">Oxidoreductase</keyword>
<dbReference type="InParanoid" id="D8SD80"/>
<proteinExistence type="inferred from homology"/>
<evidence type="ECO:0000313" key="11">
    <source>
        <dbReference type="Proteomes" id="UP000001514"/>
    </source>
</evidence>
<feature type="binding site" description="axial binding residue" evidence="7">
    <location>
        <position position="428"/>
    </location>
    <ligand>
        <name>heme</name>
        <dbReference type="ChEBI" id="CHEBI:30413"/>
    </ligand>
    <ligandPart>
        <name>Fe</name>
        <dbReference type="ChEBI" id="CHEBI:18248"/>
    </ligandPart>
</feature>
<dbReference type="PROSITE" id="PS00086">
    <property type="entry name" value="CYTOCHROME_P450"/>
    <property type="match status" value="1"/>
</dbReference>
<dbReference type="PRINTS" id="PR00463">
    <property type="entry name" value="EP450I"/>
</dbReference>
<protein>
    <submittedName>
        <fullName evidence="10">Uncharacterized protein</fullName>
    </submittedName>
</protein>
<dbReference type="SUPFAM" id="SSF48264">
    <property type="entry name" value="Cytochrome P450"/>
    <property type="match status" value="1"/>
</dbReference>
<dbReference type="eggNOG" id="KOG0157">
    <property type="taxonomic scope" value="Eukaryota"/>
</dbReference>
<dbReference type="HOGENOM" id="CLU_001570_15_5_1"/>
<evidence type="ECO:0000256" key="5">
    <source>
        <dbReference type="ARBA" id="ARBA00023004"/>
    </source>
</evidence>
<keyword evidence="6 8" id="KW-0503">Monooxygenase</keyword>
<dbReference type="PANTHER" id="PTHR24286">
    <property type="entry name" value="CYTOCHROME P450 26"/>
    <property type="match status" value="1"/>
</dbReference>
<comment type="similarity">
    <text evidence="1 8">Belongs to the cytochrome P450 family.</text>
</comment>
<keyword evidence="5 7" id="KW-0408">Iron</keyword>
<evidence type="ECO:0000256" key="8">
    <source>
        <dbReference type="RuleBase" id="RU000461"/>
    </source>
</evidence>
<dbReference type="PRINTS" id="PR00385">
    <property type="entry name" value="P450"/>
</dbReference>
<reference evidence="10 11" key="1">
    <citation type="journal article" date="2011" name="Science">
        <title>The Selaginella genome identifies genetic changes associated with the evolution of vascular plants.</title>
        <authorList>
            <person name="Banks J.A."/>
            <person name="Nishiyama T."/>
            <person name="Hasebe M."/>
            <person name="Bowman J.L."/>
            <person name="Gribskov M."/>
            <person name="dePamphilis C."/>
            <person name="Albert V.A."/>
            <person name="Aono N."/>
            <person name="Aoyama T."/>
            <person name="Ambrose B.A."/>
            <person name="Ashton N.W."/>
            <person name="Axtell M.J."/>
            <person name="Barker E."/>
            <person name="Barker M.S."/>
            <person name="Bennetzen J.L."/>
            <person name="Bonawitz N.D."/>
            <person name="Chapple C."/>
            <person name="Cheng C."/>
            <person name="Correa L.G."/>
            <person name="Dacre M."/>
            <person name="DeBarry J."/>
            <person name="Dreyer I."/>
            <person name="Elias M."/>
            <person name="Engstrom E.M."/>
            <person name="Estelle M."/>
            <person name="Feng L."/>
            <person name="Finet C."/>
            <person name="Floyd S.K."/>
            <person name="Frommer W.B."/>
            <person name="Fujita T."/>
            <person name="Gramzow L."/>
            <person name="Gutensohn M."/>
            <person name="Harholt J."/>
            <person name="Hattori M."/>
            <person name="Heyl A."/>
            <person name="Hirai T."/>
            <person name="Hiwatashi Y."/>
            <person name="Ishikawa M."/>
            <person name="Iwata M."/>
            <person name="Karol K.G."/>
            <person name="Koehler B."/>
            <person name="Kolukisaoglu U."/>
            <person name="Kubo M."/>
            <person name="Kurata T."/>
            <person name="Lalonde S."/>
            <person name="Li K."/>
            <person name="Li Y."/>
            <person name="Litt A."/>
            <person name="Lyons E."/>
            <person name="Manning G."/>
            <person name="Maruyama T."/>
            <person name="Michael T.P."/>
            <person name="Mikami K."/>
            <person name="Miyazaki S."/>
            <person name="Morinaga S."/>
            <person name="Murata T."/>
            <person name="Mueller-Roeber B."/>
            <person name="Nelson D.R."/>
            <person name="Obara M."/>
            <person name="Oguri Y."/>
            <person name="Olmstead R.G."/>
            <person name="Onodera N."/>
            <person name="Petersen B.L."/>
            <person name="Pils B."/>
            <person name="Prigge M."/>
            <person name="Rensing S.A."/>
            <person name="Riano-Pachon D.M."/>
            <person name="Roberts A.W."/>
            <person name="Sato Y."/>
            <person name="Scheller H.V."/>
            <person name="Schulz B."/>
            <person name="Schulz C."/>
            <person name="Shakirov E.V."/>
            <person name="Shibagaki N."/>
            <person name="Shinohara N."/>
            <person name="Shippen D.E."/>
            <person name="Soerensen I."/>
            <person name="Sotooka R."/>
            <person name="Sugimoto N."/>
            <person name="Sugita M."/>
            <person name="Sumikawa N."/>
            <person name="Tanurdzic M."/>
            <person name="Theissen G."/>
            <person name="Ulvskov P."/>
            <person name="Wakazuki S."/>
            <person name="Weng J.K."/>
            <person name="Willats W.W."/>
            <person name="Wipf D."/>
            <person name="Wolf P.G."/>
            <person name="Yang L."/>
            <person name="Zimmer A.D."/>
            <person name="Zhu Q."/>
            <person name="Mitros T."/>
            <person name="Hellsten U."/>
            <person name="Loque D."/>
            <person name="Otillar R."/>
            <person name="Salamov A."/>
            <person name="Schmutz J."/>
            <person name="Shapiro H."/>
            <person name="Lindquist E."/>
            <person name="Lucas S."/>
            <person name="Rokhsar D."/>
            <person name="Grigoriev I.V."/>
        </authorList>
    </citation>
    <scope>NUCLEOTIDE SEQUENCE [LARGE SCALE GENOMIC DNA]</scope>
</reference>
<feature type="chain" id="PRO_5003122613" evidence="9">
    <location>
        <begin position="22"/>
        <end position="480"/>
    </location>
</feature>
<dbReference type="PANTHER" id="PTHR24286:SF384">
    <property type="entry name" value="P450, PUTATIVE (EUROFUNG)-RELATED"/>
    <property type="match status" value="1"/>
</dbReference>
<keyword evidence="3 7" id="KW-0479">Metal-binding</keyword>
<dbReference type="InterPro" id="IPR036396">
    <property type="entry name" value="Cyt_P450_sf"/>
</dbReference>
<evidence type="ECO:0000256" key="2">
    <source>
        <dbReference type="ARBA" id="ARBA00022617"/>
    </source>
</evidence>
<dbReference type="InterPro" id="IPR001128">
    <property type="entry name" value="Cyt_P450"/>
</dbReference>
<dbReference type="KEGG" id="smo:SELMODRAFT_114324"/>
<evidence type="ECO:0000313" key="10">
    <source>
        <dbReference type="EMBL" id="EFJ17466.1"/>
    </source>
</evidence>
<sequence length="480" mass="54602">MVALLFFLVAPLLWIFNLVVASRKETPAQALQIPPGNLGWPLIGETFRYAVQSGSTFYDERVAKYGAVFKTSLFGSKTVVLPAPEGNRLILMNENKLVSVSYPKSVSVLLGENSLIALRGDEHRRSKALLMTFLRPEMLQKFVGRVCKVVHDHLQKFWSGGDEVIRVYNLMKMFTFALACDLLMGLDIGDEEMEFLARDFDTLVRGLFQLPIDLPGTQFCRAKAARKKLDQCFDRHIREKRREIAGSFRARSHEQDMLEVLLTTRDENGEFSTDLAIKDNIVSLLFAGHDTSSVALTWTLKFLADSPSCMDKIVQENLAIRNSRSSSELSWEDLRKLKYTWQVVQESMRMRPPVGGGFREALVDLEFDGYVVPKGWKASFLLNWTTATSYRKPEFFVEPNKFDPSRFDGGNAIAPYTFLPFGAGARMCPGSEFAKMEILVFLHYCVLQFDWKLLEPNEQVIIDPMPRPVHGMPVRISKRN</sequence>
<evidence type="ECO:0000256" key="7">
    <source>
        <dbReference type="PIRSR" id="PIRSR602401-1"/>
    </source>
</evidence>
<keyword evidence="9" id="KW-0732">Signal</keyword>
<dbReference type="GO" id="GO:0016705">
    <property type="term" value="F:oxidoreductase activity, acting on paired donors, with incorporation or reduction of molecular oxygen"/>
    <property type="evidence" value="ECO:0007669"/>
    <property type="project" value="InterPro"/>
</dbReference>
<dbReference type="Proteomes" id="UP000001514">
    <property type="component" value="Unassembled WGS sequence"/>
</dbReference>
<dbReference type="Gramene" id="EFJ17466">
    <property type="protein sequence ID" value="EFJ17466"/>
    <property type="gene ID" value="SELMODRAFT_114324"/>
</dbReference>
<dbReference type="InterPro" id="IPR017972">
    <property type="entry name" value="Cyt_P450_CS"/>
</dbReference>
<evidence type="ECO:0000256" key="4">
    <source>
        <dbReference type="ARBA" id="ARBA00023002"/>
    </source>
</evidence>
<dbReference type="CDD" id="cd11043">
    <property type="entry name" value="CYP90-like"/>
    <property type="match status" value="1"/>
</dbReference>
<dbReference type="GO" id="GO:0020037">
    <property type="term" value="F:heme binding"/>
    <property type="evidence" value="ECO:0007669"/>
    <property type="project" value="InterPro"/>
</dbReference>
<dbReference type="AlphaFoldDB" id="D8SD80"/>
<evidence type="ECO:0000256" key="3">
    <source>
        <dbReference type="ARBA" id="ARBA00022723"/>
    </source>
</evidence>
<dbReference type="GO" id="GO:0004497">
    <property type="term" value="F:monooxygenase activity"/>
    <property type="evidence" value="ECO:0000318"/>
    <property type="project" value="GO_Central"/>
</dbReference>
<evidence type="ECO:0000256" key="6">
    <source>
        <dbReference type="ARBA" id="ARBA00023033"/>
    </source>
</evidence>